<comment type="similarity">
    <text evidence="3">Belongs to the acetyltransferase family. RimJ subfamily.</text>
</comment>
<dbReference type="Proteomes" id="UP000023561">
    <property type="component" value="Unassembled WGS sequence"/>
</dbReference>
<dbReference type="Gene3D" id="3.40.630.30">
    <property type="match status" value="1"/>
</dbReference>
<evidence type="ECO:0000256" key="1">
    <source>
        <dbReference type="ARBA" id="ARBA00022679"/>
    </source>
</evidence>
<reference evidence="5 6" key="1">
    <citation type="submission" date="2014-04" db="EMBL/GenBank/DDBJ databases">
        <title>Whole genome shotgun sequence of Geobacillus caldoxylosilyticus NBRC 107762.</title>
        <authorList>
            <person name="Hosoyama A."/>
            <person name="Hosoyama Y."/>
            <person name="Katano-Makiyama Y."/>
            <person name="Tsuchikane K."/>
            <person name="Ohji S."/>
            <person name="Ichikawa N."/>
            <person name="Yamazoe A."/>
            <person name="Fujita N."/>
        </authorList>
    </citation>
    <scope>NUCLEOTIDE SEQUENCE [LARGE SCALE GENOMIC DNA]</scope>
    <source>
        <strain evidence="5 6">NBRC 107762</strain>
    </source>
</reference>
<dbReference type="InterPro" id="IPR000182">
    <property type="entry name" value="GNAT_dom"/>
</dbReference>
<dbReference type="GO" id="GO:0005737">
    <property type="term" value="C:cytoplasm"/>
    <property type="evidence" value="ECO:0007669"/>
    <property type="project" value="TreeGrafter"/>
</dbReference>
<evidence type="ECO:0000313" key="6">
    <source>
        <dbReference type="Proteomes" id="UP000023561"/>
    </source>
</evidence>
<keyword evidence="6" id="KW-1185">Reference proteome</keyword>
<dbReference type="PANTHER" id="PTHR43792:SF8">
    <property type="entry name" value="[RIBOSOMAL PROTEIN US5]-ALANINE N-ACETYLTRANSFERASE"/>
    <property type="match status" value="1"/>
</dbReference>
<sequence length="182" mass="21330">MKLVGHKIYLRFLKDTDVGSLTEMHRRNREFWQRYTPDRTEEFYTEEYQLNRIQTSLAKMERDEQYTFGIFLVGTDELIGIIELTEVVRGPLQTCWLGYYVDQSHNGHGYTTDAVRLVVDYAFEVLKLHRIEAGVMPHNIGSIRVLEKAGFHKEGLSKKNVKINGRWEDHLHFAIVNPNDSE</sequence>
<dbReference type="EMBL" id="BAWO01000063">
    <property type="protein sequence ID" value="GAJ41301.1"/>
    <property type="molecule type" value="Genomic_DNA"/>
</dbReference>
<accession>A0A023DJW3</accession>
<organism evidence="5 6">
    <name type="scientific">Parageobacillus caldoxylosilyticus NBRC 107762</name>
    <dbReference type="NCBI Taxonomy" id="1220594"/>
    <lineage>
        <taxon>Bacteria</taxon>
        <taxon>Bacillati</taxon>
        <taxon>Bacillota</taxon>
        <taxon>Bacilli</taxon>
        <taxon>Bacillales</taxon>
        <taxon>Anoxybacillaceae</taxon>
        <taxon>Saccharococcus</taxon>
    </lineage>
</organism>
<dbReference type="GO" id="GO:0008999">
    <property type="term" value="F:protein-N-terminal-alanine acetyltransferase activity"/>
    <property type="evidence" value="ECO:0007669"/>
    <property type="project" value="TreeGrafter"/>
</dbReference>
<evidence type="ECO:0000259" key="4">
    <source>
        <dbReference type="PROSITE" id="PS51186"/>
    </source>
</evidence>
<keyword evidence="1 5" id="KW-0808">Transferase</keyword>
<comment type="caution">
    <text evidence="5">The sequence shown here is derived from an EMBL/GenBank/DDBJ whole genome shotgun (WGS) entry which is preliminary data.</text>
</comment>
<dbReference type="SUPFAM" id="SSF55729">
    <property type="entry name" value="Acyl-CoA N-acyltransferases (Nat)"/>
    <property type="match status" value="1"/>
</dbReference>
<dbReference type="PROSITE" id="PS51186">
    <property type="entry name" value="GNAT"/>
    <property type="match status" value="1"/>
</dbReference>
<evidence type="ECO:0000256" key="3">
    <source>
        <dbReference type="ARBA" id="ARBA00038502"/>
    </source>
</evidence>
<protein>
    <submittedName>
        <fullName evidence="5">Putative ribosomal-protein-alanine acetyltransferase</fullName>
    </submittedName>
</protein>
<dbReference type="OrthoDB" id="9795206at2"/>
<evidence type="ECO:0000256" key="2">
    <source>
        <dbReference type="ARBA" id="ARBA00023315"/>
    </source>
</evidence>
<dbReference type="InterPro" id="IPR016181">
    <property type="entry name" value="Acyl_CoA_acyltransferase"/>
</dbReference>
<feature type="domain" description="N-acetyltransferase" evidence="4">
    <location>
        <begin position="8"/>
        <end position="178"/>
    </location>
</feature>
<dbReference type="Pfam" id="PF13302">
    <property type="entry name" value="Acetyltransf_3"/>
    <property type="match status" value="1"/>
</dbReference>
<dbReference type="AlphaFoldDB" id="A0A023DJW3"/>
<proteinExistence type="inferred from homology"/>
<keyword evidence="2" id="KW-0012">Acyltransferase</keyword>
<dbReference type="PANTHER" id="PTHR43792">
    <property type="entry name" value="GNAT FAMILY, PUTATIVE (AFU_ORTHOLOGUE AFUA_3G00765)-RELATED-RELATED"/>
    <property type="match status" value="1"/>
</dbReference>
<dbReference type="RefSeq" id="WP_042411444.1">
    <property type="nucleotide sequence ID" value="NZ_BAWO01000063.1"/>
</dbReference>
<dbReference type="InterPro" id="IPR051531">
    <property type="entry name" value="N-acetyltransferase"/>
</dbReference>
<name>A0A023DJW3_9BACL</name>
<evidence type="ECO:0000313" key="5">
    <source>
        <dbReference type="EMBL" id="GAJ41301.1"/>
    </source>
</evidence>
<gene>
    <name evidence="5" type="ORF">GCA01S_063_00230</name>
</gene>